<name>A0A975B577_9BACT</name>
<dbReference type="GO" id="GO:0043709">
    <property type="term" value="P:cell adhesion involved in single-species biofilm formation"/>
    <property type="evidence" value="ECO:0007669"/>
    <property type="project" value="TreeGrafter"/>
</dbReference>
<dbReference type="SUPFAM" id="SSF55073">
    <property type="entry name" value="Nucleotide cyclase"/>
    <property type="match status" value="1"/>
</dbReference>
<dbReference type="InterPro" id="IPR035965">
    <property type="entry name" value="PAS-like_dom_sf"/>
</dbReference>
<dbReference type="KEGG" id="dli:dnl_12540"/>
<dbReference type="AlphaFoldDB" id="A0A975B577"/>
<dbReference type="InterPro" id="IPR000160">
    <property type="entry name" value="GGDEF_dom"/>
</dbReference>
<dbReference type="NCBIfam" id="TIGR00229">
    <property type="entry name" value="sensory_box"/>
    <property type="match status" value="1"/>
</dbReference>
<dbReference type="GO" id="GO:0052621">
    <property type="term" value="F:diguanylate cyclase activity"/>
    <property type="evidence" value="ECO:0007669"/>
    <property type="project" value="UniProtKB-EC"/>
</dbReference>
<dbReference type="PROSITE" id="PS50113">
    <property type="entry name" value="PAC"/>
    <property type="match status" value="1"/>
</dbReference>
<accession>A0A975B577</accession>
<dbReference type="Pfam" id="PF00990">
    <property type="entry name" value="GGDEF"/>
    <property type="match status" value="1"/>
</dbReference>
<evidence type="ECO:0000256" key="1">
    <source>
        <dbReference type="ARBA" id="ARBA00012528"/>
    </source>
</evidence>
<feature type="domain" description="PAC" evidence="2">
    <location>
        <begin position="12"/>
        <end position="63"/>
    </location>
</feature>
<evidence type="ECO:0000313" key="5">
    <source>
        <dbReference type="Proteomes" id="UP000663720"/>
    </source>
</evidence>
<dbReference type="SMART" id="SM00267">
    <property type="entry name" value="GGDEF"/>
    <property type="match status" value="1"/>
</dbReference>
<dbReference type="Gene3D" id="3.30.450.20">
    <property type="entry name" value="PAS domain"/>
    <property type="match status" value="1"/>
</dbReference>
<dbReference type="GO" id="GO:1902201">
    <property type="term" value="P:negative regulation of bacterial-type flagellum-dependent cell motility"/>
    <property type="evidence" value="ECO:0007669"/>
    <property type="project" value="TreeGrafter"/>
</dbReference>
<proteinExistence type="predicted"/>
<dbReference type="CDD" id="cd01949">
    <property type="entry name" value="GGDEF"/>
    <property type="match status" value="1"/>
</dbReference>
<dbReference type="FunFam" id="3.30.70.270:FF:000001">
    <property type="entry name" value="Diguanylate cyclase domain protein"/>
    <property type="match status" value="1"/>
</dbReference>
<reference evidence="4" key="1">
    <citation type="journal article" date="2021" name="Microb. Physiol.">
        <title>Proteogenomic Insights into the Physiology of Marine, Sulfate-Reducing, Filamentous Desulfonema limicola and Desulfonema magnum.</title>
        <authorList>
            <person name="Schnaars V."/>
            <person name="Wohlbrand L."/>
            <person name="Scheve S."/>
            <person name="Hinrichs C."/>
            <person name="Reinhardt R."/>
            <person name="Rabus R."/>
        </authorList>
    </citation>
    <scope>NUCLEOTIDE SEQUENCE</scope>
    <source>
        <strain evidence="4">5ac10</strain>
    </source>
</reference>
<feature type="domain" description="GGDEF" evidence="3">
    <location>
        <begin position="102"/>
        <end position="236"/>
    </location>
</feature>
<dbReference type="Gene3D" id="3.30.70.270">
    <property type="match status" value="1"/>
</dbReference>
<dbReference type="EC" id="2.7.7.65" evidence="1"/>
<evidence type="ECO:0000259" key="3">
    <source>
        <dbReference type="PROSITE" id="PS50887"/>
    </source>
</evidence>
<dbReference type="GO" id="GO:0005886">
    <property type="term" value="C:plasma membrane"/>
    <property type="evidence" value="ECO:0007669"/>
    <property type="project" value="TreeGrafter"/>
</dbReference>
<dbReference type="InterPro" id="IPR050469">
    <property type="entry name" value="Diguanylate_Cyclase"/>
</dbReference>
<evidence type="ECO:0000313" key="4">
    <source>
        <dbReference type="EMBL" id="QTA79007.1"/>
    </source>
</evidence>
<dbReference type="NCBIfam" id="TIGR00254">
    <property type="entry name" value="GGDEF"/>
    <property type="match status" value="1"/>
</dbReference>
<dbReference type="InterPro" id="IPR000700">
    <property type="entry name" value="PAS-assoc_C"/>
</dbReference>
<dbReference type="InterPro" id="IPR000014">
    <property type="entry name" value="PAS"/>
</dbReference>
<gene>
    <name evidence="4" type="ORF">dnl_12540</name>
</gene>
<sequence length="237" mass="26811">MINALQQKGFITNYELKFRRKDGVAAWVMVNARLTRDNEGEQIIEGIVIDHTARKKAEEKLRKSREIFRYQAIHDNLTGLYNTRYLYHALEELINSSLEKEIPFSLIFMDVDDFKKVVDFYGHLKGSQTLQEFAGTIRETLEEPAYGVAYGGDEFVVVLPGFDKKQAVQKAEELRARIRSTSYLTNHGHNVNISASFGIASYPEDAQDANGLLALADQAMFDVKDEGKNAVRASQAL</sequence>
<dbReference type="InterPro" id="IPR029787">
    <property type="entry name" value="Nucleotide_cyclase"/>
</dbReference>
<keyword evidence="5" id="KW-1185">Reference proteome</keyword>
<organism evidence="4 5">
    <name type="scientific">Desulfonema limicola</name>
    <dbReference type="NCBI Taxonomy" id="45656"/>
    <lineage>
        <taxon>Bacteria</taxon>
        <taxon>Pseudomonadati</taxon>
        <taxon>Thermodesulfobacteriota</taxon>
        <taxon>Desulfobacteria</taxon>
        <taxon>Desulfobacterales</taxon>
        <taxon>Desulfococcaceae</taxon>
        <taxon>Desulfonema</taxon>
    </lineage>
</organism>
<dbReference type="EMBL" id="CP061799">
    <property type="protein sequence ID" value="QTA79007.1"/>
    <property type="molecule type" value="Genomic_DNA"/>
</dbReference>
<dbReference type="PROSITE" id="PS50887">
    <property type="entry name" value="GGDEF"/>
    <property type="match status" value="1"/>
</dbReference>
<dbReference type="PANTHER" id="PTHR45138:SF6">
    <property type="entry name" value="DIGUANYLATE CYCLASE DGCN"/>
    <property type="match status" value="1"/>
</dbReference>
<dbReference type="InterPro" id="IPR043128">
    <property type="entry name" value="Rev_trsase/Diguanyl_cyclase"/>
</dbReference>
<evidence type="ECO:0000259" key="2">
    <source>
        <dbReference type="PROSITE" id="PS50113"/>
    </source>
</evidence>
<dbReference type="RefSeq" id="WP_207690804.1">
    <property type="nucleotide sequence ID" value="NZ_CP061799.1"/>
</dbReference>
<dbReference type="PANTHER" id="PTHR45138">
    <property type="entry name" value="REGULATORY COMPONENTS OF SENSORY TRANSDUCTION SYSTEM"/>
    <property type="match status" value="1"/>
</dbReference>
<dbReference type="Proteomes" id="UP000663720">
    <property type="component" value="Chromosome"/>
</dbReference>
<dbReference type="SUPFAM" id="SSF55785">
    <property type="entry name" value="PYP-like sensor domain (PAS domain)"/>
    <property type="match status" value="1"/>
</dbReference>
<protein>
    <recommendedName>
        <fullName evidence="1">diguanylate cyclase</fullName>
        <ecNumber evidence="1">2.7.7.65</ecNumber>
    </recommendedName>
</protein>